<evidence type="ECO:0000259" key="2">
    <source>
        <dbReference type="SMART" id="SM00014"/>
    </source>
</evidence>
<keyword evidence="4" id="KW-1185">Reference proteome</keyword>
<evidence type="ECO:0000313" key="3">
    <source>
        <dbReference type="EMBL" id="BBI32416.1"/>
    </source>
</evidence>
<dbReference type="Proteomes" id="UP000289856">
    <property type="component" value="Chromosome"/>
</dbReference>
<dbReference type="PANTHER" id="PTHR14969:SF13">
    <property type="entry name" value="AT30094P"/>
    <property type="match status" value="1"/>
</dbReference>
<dbReference type="EMBL" id="AP019400">
    <property type="protein sequence ID" value="BBI32416.1"/>
    <property type="molecule type" value="Genomic_DNA"/>
</dbReference>
<protein>
    <submittedName>
        <fullName evidence="3">Phosphatase PAP2 family protein</fullName>
    </submittedName>
</protein>
<keyword evidence="1" id="KW-0812">Transmembrane</keyword>
<sequence>MEISIKNIFARSYIISIICALGFAAIATLIGVHKIAWFDDRIITVVQGQESAGLTAFMKFFTFIGEGIPVAIITVVAMVILYFGLKFRSELIFFVGVVVGSALLNTGLKLIFQRARPTLHRIVEANGFSFPSGHSMAAFSLYGVLCFLLWKHMRSAFARVVLIIAGCLITVTIGISRIYVGVHYPSDVIGGFLASAAWLVASIAYYQYWIERRNRKQSDAQ</sequence>
<name>A0A3T1D2T5_9BACL</name>
<feature type="transmembrane region" description="Helical" evidence="1">
    <location>
        <begin position="188"/>
        <end position="208"/>
    </location>
</feature>
<feature type="domain" description="Phosphatidic acid phosphatase type 2/haloperoxidase" evidence="2">
    <location>
        <begin position="91"/>
        <end position="203"/>
    </location>
</feature>
<dbReference type="Gene3D" id="1.20.144.10">
    <property type="entry name" value="Phosphatidic acid phosphatase type 2/haloperoxidase"/>
    <property type="match status" value="2"/>
</dbReference>
<feature type="transmembrane region" description="Helical" evidence="1">
    <location>
        <begin position="91"/>
        <end position="112"/>
    </location>
</feature>
<dbReference type="RefSeq" id="WP_130606933.1">
    <property type="nucleotide sequence ID" value="NZ_AP019400.1"/>
</dbReference>
<gene>
    <name evidence="3" type="ORF">KCTCHS21_18150</name>
</gene>
<evidence type="ECO:0000313" key="4">
    <source>
        <dbReference type="Proteomes" id="UP000289856"/>
    </source>
</evidence>
<dbReference type="OrthoDB" id="9789113at2"/>
<evidence type="ECO:0000256" key="1">
    <source>
        <dbReference type="SAM" id="Phobius"/>
    </source>
</evidence>
<feature type="transmembrane region" description="Helical" evidence="1">
    <location>
        <begin position="157"/>
        <end position="182"/>
    </location>
</feature>
<dbReference type="SUPFAM" id="SSF48317">
    <property type="entry name" value="Acid phosphatase/Vanadium-dependent haloperoxidase"/>
    <property type="match status" value="1"/>
</dbReference>
<dbReference type="SMART" id="SM00014">
    <property type="entry name" value="acidPPc"/>
    <property type="match status" value="1"/>
</dbReference>
<dbReference type="InterPro" id="IPR000326">
    <property type="entry name" value="PAP2/HPO"/>
</dbReference>
<accession>A0A3T1D2T5</accession>
<dbReference type="PANTHER" id="PTHR14969">
    <property type="entry name" value="SPHINGOSINE-1-PHOSPHATE PHOSPHOHYDROLASE"/>
    <property type="match status" value="1"/>
</dbReference>
<dbReference type="KEGG" id="cohn:KCTCHS21_18150"/>
<dbReference type="AlphaFoldDB" id="A0A3T1D2T5"/>
<reference evidence="3 4" key="1">
    <citation type="submission" date="2019-01" db="EMBL/GenBank/DDBJ databases">
        <title>Complete genome sequence of Cohnella hallensis HS21 isolated from Korean fir (Abies koreana) rhizospheric soil.</title>
        <authorList>
            <person name="Jiang L."/>
            <person name="Kang S.W."/>
            <person name="Kim S."/>
            <person name="Jung J."/>
            <person name="Kim C.Y."/>
            <person name="Kim D.H."/>
            <person name="Kim S.W."/>
            <person name="Lee J."/>
        </authorList>
    </citation>
    <scope>NUCLEOTIDE SEQUENCE [LARGE SCALE GENOMIC DNA]</scope>
    <source>
        <strain evidence="3 4">HS21</strain>
    </source>
</reference>
<dbReference type="Pfam" id="PF01569">
    <property type="entry name" value="PAP2"/>
    <property type="match status" value="1"/>
</dbReference>
<dbReference type="InterPro" id="IPR036938">
    <property type="entry name" value="PAP2/HPO_sf"/>
</dbReference>
<proteinExistence type="predicted"/>
<dbReference type="CDD" id="cd03392">
    <property type="entry name" value="PAP2_like_2"/>
    <property type="match status" value="1"/>
</dbReference>
<feature type="transmembrane region" description="Helical" evidence="1">
    <location>
        <begin position="60"/>
        <end position="84"/>
    </location>
</feature>
<feature type="transmembrane region" description="Helical" evidence="1">
    <location>
        <begin position="132"/>
        <end position="150"/>
    </location>
</feature>
<keyword evidence="1" id="KW-1133">Transmembrane helix</keyword>
<feature type="transmembrane region" description="Helical" evidence="1">
    <location>
        <begin position="12"/>
        <end position="32"/>
    </location>
</feature>
<organism evidence="3 4">
    <name type="scientific">Cohnella abietis</name>
    <dbReference type="NCBI Taxonomy" id="2507935"/>
    <lineage>
        <taxon>Bacteria</taxon>
        <taxon>Bacillati</taxon>
        <taxon>Bacillota</taxon>
        <taxon>Bacilli</taxon>
        <taxon>Bacillales</taxon>
        <taxon>Paenibacillaceae</taxon>
        <taxon>Cohnella</taxon>
    </lineage>
</organism>
<keyword evidence="1" id="KW-0472">Membrane</keyword>